<name>A0AAN7KZ41_TRANT</name>
<protein>
    <recommendedName>
        <fullName evidence="4">fructose-bisphosphate aldolase</fullName>
        <ecNumber evidence="4">4.1.2.13</ecNumber>
    </recommendedName>
</protein>
<dbReference type="GO" id="GO:0006096">
    <property type="term" value="P:glycolytic process"/>
    <property type="evidence" value="ECO:0007669"/>
    <property type="project" value="UniProtKB-KW"/>
</dbReference>
<feature type="region of interest" description="Disordered" evidence="7">
    <location>
        <begin position="61"/>
        <end position="86"/>
    </location>
</feature>
<evidence type="ECO:0000256" key="2">
    <source>
        <dbReference type="ARBA" id="ARBA00004714"/>
    </source>
</evidence>
<evidence type="ECO:0000256" key="1">
    <source>
        <dbReference type="ARBA" id="ARBA00000441"/>
    </source>
</evidence>
<evidence type="ECO:0000256" key="5">
    <source>
        <dbReference type="ARBA" id="ARBA00023152"/>
    </source>
</evidence>
<comment type="catalytic activity">
    <reaction evidence="1">
        <text>beta-D-fructose 1,6-bisphosphate = D-glyceraldehyde 3-phosphate + dihydroxyacetone phosphate</text>
        <dbReference type="Rhea" id="RHEA:14729"/>
        <dbReference type="ChEBI" id="CHEBI:32966"/>
        <dbReference type="ChEBI" id="CHEBI:57642"/>
        <dbReference type="ChEBI" id="CHEBI:59776"/>
        <dbReference type="EC" id="4.1.2.13"/>
    </reaction>
</comment>
<dbReference type="InterPro" id="IPR000741">
    <property type="entry name" value="FBA_I"/>
</dbReference>
<keyword evidence="6" id="KW-0456">Lyase</keyword>
<evidence type="ECO:0000256" key="4">
    <source>
        <dbReference type="ARBA" id="ARBA00013068"/>
    </source>
</evidence>
<dbReference type="Proteomes" id="UP001346149">
    <property type="component" value="Unassembled WGS sequence"/>
</dbReference>
<accession>A0AAN7KZ41</accession>
<dbReference type="PANTHER" id="PTHR34207">
    <property type="entry name" value="PROTEIN BIC1"/>
    <property type="match status" value="1"/>
</dbReference>
<dbReference type="CDD" id="cd22645">
    <property type="entry name" value="BIC1_CID"/>
    <property type="match status" value="1"/>
</dbReference>
<dbReference type="EMBL" id="JAXQNO010000019">
    <property type="protein sequence ID" value="KAK4774879.1"/>
    <property type="molecule type" value="Genomic_DNA"/>
</dbReference>
<comment type="similarity">
    <text evidence="3">Belongs to the class I fructose-bisphosphate aldolase family.</text>
</comment>
<evidence type="ECO:0000313" key="9">
    <source>
        <dbReference type="Proteomes" id="UP001346149"/>
    </source>
</evidence>
<dbReference type="InterPro" id="IPR013785">
    <property type="entry name" value="Aldolase_TIM"/>
</dbReference>
<gene>
    <name evidence="8" type="ORF">SAY86_009814</name>
</gene>
<organism evidence="8 9">
    <name type="scientific">Trapa natans</name>
    <name type="common">Water chestnut</name>
    <dbReference type="NCBI Taxonomy" id="22666"/>
    <lineage>
        <taxon>Eukaryota</taxon>
        <taxon>Viridiplantae</taxon>
        <taxon>Streptophyta</taxon>
        <taxon>Embryophyta</taxon>
        <taxon>Tracheophyta</taxon>
        <taxon>Spermatophyta</taxon>
        <taxon>Magnoliopsida</taxon>
        <taxon>eudicotyledons</taxon>
        <taxon>Gunneridae</taxon>
        <taxon>Pentapetalae</taxon>
        <taxon>rosids</taxon>
        <taxon>malvids</taxon>
        <taxon>Myrtales</taxon>
        <taxon>Lythraceae</taxon>
        <taxon>Trapa</taxon>
    </lineage>
</organism>
<keyword evidence="9" id="KW-1185">Reference proteome</keyword>
<proteinExistence type="inferred from homology"/>
<keyword evidence="5" id="KW-0324">Glycolysis</keyword>
<comment type="caution">
    <text evidence="8">The sequence shown here is derived from an EMBL/GenBank/DDBJ whole genome shotgun (WGS) entry which is preliminary data.</text>
</comment>
<sequence>MGLMLENELSVDVNTHGLAQYAVIYLENGLVPIVEPEILIASFQSGPLTENQTTQDIIQSVPASRSPEEGQVSSTKAEKDPPTVQQCCHSRSNLKFKQRRVMSQDCFGRERLKRHREEVAGRVMIPDSWGQEIFLKDWIEYSTFDALWEPKRLSLAREALMAEGLQAASQRLRVGSSRC</sequence>
<dbReference type="EC" id="4.1.2.13" evidence="4"/>
<dbReference type="SUPFAM" id="SSF51569">
    <property type="entry name" value="Aldolase"/>
    <property type="match status" value="1"/>
</dbReference>
<dbReference type="GO" id="GO:0004332">
    <property type="term" value="F:fructose-bisphosphate aldolase activity"/>
    <property type="evidence" value="ECO:0007669"/>
    <property type="project" value="UniProtKB-EC"/>
</dbReference>
<dbReference type="Gene3D" id="3.20.20.70">
    <property type="entry name" value="Aldolase class I"/>
    <property type="match status" value="1"/>
</dbReference>
<reference evidence="8 9" key="1">
    <citation type="journal article" date="2023" name="Hortic Res">
        <title>Pangenome of water caltrop reveals structural variations and asymmetric subgenome divergence after allopolyploidization.</title>
        <authorList>
            <person name="Zhang X."/>
            <person name="Chen Y."/>
            <person name="Wang L."/>
            <person name="Yuan Y."/>
            <person name="Fang M."/>
            <person name="Shi L."/>
            <person name="Lu R."/>
            <person name="Comes H.P."/>
            <person name="Ma Y."/>
            <person name="Chen Y."/>
            <person name="Huang G."/>
            <person name="Zhou Y."/>
            <person name="Zheng Z."/>
            <person name="Qiu Y."/>
        </authorList>
    </citation>
    <scope>NUCLEOTIDE SEQUENCE [LARGE SCALE GENOMIC DNA]</scope>
    <source>
        <strain evidence="8">F231</strain>
    </source>
</reference>
<evidence type="ECO:0000256" key="3">
    <source>
        <dbReference type="ARBA" id="ARBA00010387"/>
    </source>
</evidence>
<evidence type="ECO:0000313" key="8">
    <source>
        <dbReference type="EMBL" id="KAK4774879.1"/>
    </source>
</evidence>
<evidence type="ECO:0000256" key="6">
    <source>
        <dbReference type="ARBA" id="ARBA00023239"/>
    </source>
</evidence>
<dbReference type="AlphaFoldDB" id="A0AAN7KZ41"/>
<evidence type="ECO:0000256" key="7">
    <source>
        <dbReference type="SAM" id="MobiDB-lite"/>
    </source>
</evidence>
<comment type="pathway">
    <text evidence="2">Carbohydrate degradation; glycolysis; D-glyceraldehyde 3-phosphate and glycerone phosphate from D-glucose: step 4/4.</text>
</comment>
<dbReference type="PANTHER" id="PTHR34207:SF17">
    <property type="entry name" value="PROTEIN BIC2"/>
    <property type="match status" value="1"/>
</dbReference>
<dbReference type="InterPro" id="IPR040374">
    <property type="entry name" value="BIC"/>
</dbReference>
<dbReference type="GO" id="GO:0009785">
    <property type="term" value="P:blue light signaling pathway"/>
    <property type="evidence" value="ECO:0007669"/>
    <property type="project" value="InterPro"/>
</dbReference>
<dbReference type="Pfam" id="PF00274">
    <property type="entry name" value="Glycolytic"/>
    <property type="match status" value="1"/>
</dbReference>